<feature type="signal peptide" evidence="2">
    <location>
        <begin position="1"/>
        <end position="24"/>
    </location>
</feature>
<evidence type="ECO:0000256" key="2">
    <source>
        <dbReference type="SAM" id="SignalP"/>
    </source>
</evidence>
<dbReference type="GeneID" id="77813114"/>
<keyword evidence="2" id="KW-0732">Signal</keyword>
<reference evidence="3" key="1">
    <citation type="submission" date="2022-10" db="EMBL/GenBank/DDBJ databases">
        <title>Puccinia triticina Genome sequencing and assembly.</title>
        <authorList>
            <person name="Li C."/>
        </authorList>
    </citation>
    <scope>NUCLEOTIDE SEQUENCE</scope>
    <source>
        <strain evidence="3">Pt15</strain>
    </source>
</reference>
<proteinExistence type="predicted"/>
<feature type="region of interest" description="Disordered" evidence="1">
    <location>
        <begin position="135"/>
        <end position="163"/>
    </location>
</feature>
<evidence type="ECO:0000313" key="4">
    <source>
        <dbReference type="Proteomes" id="UP001164743"/>
    </source>
</evidence>
<dbReference type="RefSeq" id="XP_053023405.1">
    <property type="nucleotide sequence ID" value="XM_053172219.1"/>
</dbReference>
<sequence length="418" mass="48499">MARLAATWLKVILCDLIWMTAVLPSENADHLWNDHSIAWNDFDHNLSGRPGSQGSVQKPYYNPWDMHSEVWNGVQHDLSRRPRPQRFADADFPYHVHSQPLDGHHQPHAHEDQSYNQESYQPYFHETDTLMQQAEALPQSAHTSSQTDPLTGPGTSTNQVNKPRREAATLLYSGGPSMHQLDQRVRQAKDSQSINAVKRYELFTEKLDRKHNEIAAFYAYLKSSKKMGGSLKELGGLKMIVRQEDFGARPLQNFHIRLPTEERYQRSGGYDPVRSKIDKISAALNSYHNLYYKNKADLTILGRTKQSNTELLEWFYEQMFTNTDNHPPLLGEVEQIEHRKKFTQAQQYLHVALNRSGQLNQYELGYLATHLLKCWYRDESSKIPGTSFSDLDYDNNLTKWVDVYPPENRKKRHLNGYK</sequence>
<gene>
    <name evidence="3" type="ORF">PtA15_8A757</name>
</gene>
<name>A0ABY7CS46_9BASI</name>
<feature type="compositionally biased region" description="Basic and acidic residues" evidence="1">
    <location>
        <begin position="102"/>
        <end position="113"/>
    </location>
</feature>
<feature type="compositionally biased region" description="Polar residues" evidence="1">
    <location>
        <begin position="140"/>
        <end position="161"/>
    </location>
</feature>
<feature type="chain" id="PRO_5045661934" evidence="2">
    <location>
        <begin position="25"/>
        <end position="418"/>
    </location>
</feature>
<accession>A0ABY7CS46</accession>
<protein>
    <submittedName>
        <fullName evidence="3">Uncharacterized protein</fullName>
    </submittedName>
</protein>
<organism evidence="3 4">
    <name type="scientific">Puccinia triticina</name>
    <dbReference type="NCBI Taxonomy" id="208348"/>
    <lineage>
        <taxon>Eukaryota</taxon>
        <taxon>Fungi</taxon>
        <taxon>Dikarya</taxon>
        <taxon>Basidiomycota</taxon>
        <taxon>Pucciniomycotina</taxon>
        <taxon>Pucciniomycetes</taxon>
        <taxon>Pucciniales</taxon>
        <taxon>Pucciniaceae</taxon>
        <taxon>Puccinia</taxon>
    </lineage>
</organism>
<feature type="region of interest" description="Disordered" evidence="1">
    <location>
        <begin position="95"/>
        <end position="116"/>
    </location>
</feature>
<dbReference type="Proteomes" id="UP001164743">
    <property type="component" value="Chromosome 8A"/>
</dbReference>
<evidence type="ECO:0000313" key="3">
    <source>
        <dbReference type="EMBL" id="WAQ87850.1"/>
    </source>
</evidence>
<evidence type="ECO:0000256" key="1">
    <source>
        <dbReference type="SAM" id="MobiDB-lite"/>
    </source>
</evidence>
<dbReference type="EMBL" id="CP110428">
    <property type="protein sequence ID" value="WAQ87850.1"/>
    <property type="molecule type" value="Genomic_DNA"/>
</dbReference>
<keyword evidence="4" id="KW-1185">Reference proteome</keyword>